<sequence>MTAFRDALHAEWTKLRTVAGTAWLLLAAVVLTAGLSAVSAAAVSCDGPQCGEDPAKVGLLGVTVGQALVAVLAVLAVGEEYGTGMIRVTFAAMPRRELVLGAKAVVVAGLTAAAGVLAVLGSVVCALVLLPGNGFTAANGYGPHLITAATARAAFGSVLYLVLVALLAMGVTALVRDSAIAVGAVLGLLYLFPIVAAVISDPDWHRHAQQMSPMQAGLTVQATVDVAGQPLSPWQGVGVLALWAFGALGVGGVVMRLRDV</sequence>
<organism evidence="2 3">
    <name type="scientific">Catenulispora yoronensis</name>
    <dbReference type="NCBI Taxonomy" id="450799"/>
    <lineage>
        <taxon>Bacteria</taxon>
        <taxon>Bacillati</taxon>
        <taxon>Actinomycetota</taxon>
        <taxon>Actinomycetes</taxon>
        <taxon>Catenulisporales</taxon>
        <taxon>Catenulisporaceae</taxon>
        <taxon>Catenulispora</taxon>
    </lineage>
</organism>
<feature type="transmembrane region" description="Helical" evidence="1">
    <location>
        <begin position="57"/>
        <end position="77"/>
    </location>
</feature>
<feature type="transmembrane region" description="Helical" evidence="1">
    <location>
        <begin position="98"/>
        <end position="129"/>
    </location>
</feature>
<keyword evidence="1" id="KW-0472">Membrane</keyword>
<dbReference type="RefSeq" id="WP_344669689.1">
    <property type="nucleotide sequence ID" value="NZ_BAAAQN010000050.1"/>
</dbReference>
<protein>
    <recommendedName>
        <fullName evidence="4">ABC transporter permease</fullName>
    </recommendedName>
</protein>
<dbReference type="Proteomes" id="UP001500751">
    <property type="component" value="Unassembled WGS sequence"/>
</dbReference>
<evidence type="ECO:0008006" key="4">
    <source>
        <dbReference type="Google" id="ProtNLM"/>
    </source>
</evidence>
<feature type="transmembrane region" description="Helical" evidence="1">
    <location>
        <begin position="180"/>
        <end position="199"/>
    </location>
</feature>
<dbReference type="EMBL" id="BAAAQN010000050">
    <property type="protein sequence ID" value="GAA2050776.1"/>
    <property type="molecule type" value="Genomic_DNA"/>
</dbReference>
<comment type="caution">
    <text evidence="2">The sequence shown here is derived from an EMBL/GenBank/DDBJ whole genome shotgun (WGS) entry which is preliminary data.</text>
</comment>
<gene>
    <name evidence="2" type="ORF">GCM10009839_66800</name>
</gene>
<reference evidence="3" key="1">
    <citation type="journal article" date="2019" name="Int. J. Syst. Evol. Microbiol.">
        <title>The Global Catalogue of Microorganisms (GCM) 10K type strain sequencing project: providing services to taxonomists for standard genome sequencing and annotation.</title>
        <authorList>
            <consortium name="The Broad Institute Genomics Platform"/>
            <consortium name="The Broad Institute Genome Sequencing Center for Infectious Disease"/>
            <person name="Wu L."/>
            <person name="Ma J."/>
        </authorList>
    </citation>
    <scope>NUCLEOTIDE SEQUENCE [LARGE SCALE GENOMIC DNA]</scope>
    <source>
        <strain evidence="3">JCM 16014</strain>
    </source>
</reference>
<evidence type="ECO:0000313" key="3">
    <source>
        <dbReference type="Proteomes" id="UP001500751"/>
    </source>
</evidence>
<keyword evidence="1" id="KW-1133">Transmembrane helix</keyword>
<evidence type="ECO:0000256" key="1">
    <source>
        <dbReference type="SAM" id="Phobius"/>
    </source>
</evidence>
<proteinExistence type="predicted"/>
<evidence type="ECO:0000313" key="2">
    <source>
        <dbReference type="EMBL" id="GAA2050776.1"/>
    </source>
</evidence>
<keyword evidence="3" id="KW-1185">Reference proteome</keyword>
<keyword evidence="1" id="KW-0812">Transmembrane</keyword>
<feature type="transmembrane region" description="Helical" evidence="1">
    <location>
        <begin position="149"/>
        <end position="168"/>
    </location>
</feature>
<name>A0ABP5GQB6_9ACTN</name>
<feature type="transmembrane region" description="Helical" evidence="1">
    <location>
        <begin position="234"/>
        <end position="255"/>
    </location>
</feature>
<accession>A0ABP5GQB6</accession>